<feature type="transmembrane region" description="Helical" evidence="1">
    <location>
        <begin position="168"/>
        <end position="191"/>
    </location>
</feature>
<keyword evidence="1" id="KW-0812">Transmembrane</keyword>
<protein>
    <submittedName>
        <fullName evidence="2">Uncharacterized protein</fullName>
    </submittedName>
</protein>
<dbReference type="PANTHER" id="PTHR36779">
    <property type="entry name" value="OSJNBA0083N12.13 PROTEIN"/>
    <property type="match status" value="1"/>
</dbReference>
<organism evidence="2">
    <name type="scientific">Rhizophora mucronata</name>
    <name type="common">Asiatic mangrove</name>
    <dbReference type="NCBI Taxonomy" id="61149"/>
    <lineage>
        <taxon>Eukaryota</taxon>
        <taxon>Viridiplantae</taxon>
        <taxon>Streptophyta</taxon>
        <taxon>Embryophyta</taxon>
        <taxon>Tracheophyta</taxon>
        <taxon>Spermatophyta</taxon>
        <taxon>Magnoliopsida</taxon>
        <taxon>eudicotyledons</taxon>
        <taxon>Gunneridae</taxon>
        <taxon>Pentapetalae</taxon>
        <taxon>rosids</taxon>
        <taxon>fabids</taxon>
        <taxon>Malpighiales</taxon>
        <taxon>Rhizophoraceae</taxon>
        <taxon>Rhizophora</taxon>
    </lineage>
</organism>
<evidence type="ECO:0000313" key="2">
    <source>
        <dbReference type="EMBL" id="MBX28407.1"/>
    </source>
</evidence>
<proteinExistence type="predicted"/>
<accession>A0A2P2MDZ7</accession>
<dbReference type="AlphaFoldDB" id="A0A2P2MDZ7"/>
<dbReference type="EMBL" id="GGEC01047923">
    <property type="protein sequence ID" value="MBX28407.1"/>
    <property type="molecule type" value="Transcribed_RNA"/>
</dbReference>
<feature type="transmembrane region" description="Helical" evidence="1">
    <location>
        <begin position="127"/>
        <end position="148"/>
    </location>
</feature>
<reference evidence="2" key="1">
    <citation type="submission" date="2018-02" db="EMBL/GenBank/DDBJ databases">
        <title>Rhizophora mucronata_Transcriptome.</title>
        <authorList>
            <person name="Meera S.P."/>
            <person name="Sreeshan A."/>
            <person name="Augustine A."/>
        </authorList>
    </citation>
    <scope>NUCLEOTIDE SEQUENCE</scope>
    <source>
        <tissue evidence="2">Leaf</tissue>
    </source>
</reference>
<name>A0A2P2MDZ7_RHIMU</name>
<sequence>MAKNAFRCRYDYYWVSVFEVEYKEYSGSQTRMAFSETPTEALPLTCRPSFGVAWLTKDKFKVNKTYDCWYVSGISKVSLHPDGFFSCQAKGPSSIEMIRQYFFLLTEFLHSLFIHKKGKASYWRWETLAGVISGFLTSMISISFVRILQLVNSWLTQTGAARMVARAINIVFLKRACFLVAYFSFMGWLMIHFGKRIGLPEIYRLYNY</sequence>
<evidence type="ECO:0000256" key="1">
    <source>
        <dbReference type="SAM" id="Phobius"/>
    </source>
</evidence>
<keyword evidence="1" id="KW-1133">Transmembrane helix</keyword>
<keyword evidence="1" id="KW-0472">Membrane</keyword>
<dbReference type="PANTHER" id="PTHR36779:SF1">
    <property type="entry name" value="OS04G0600400 PROTEIN"/>
    <property type="match status" value="1"/>
</dbReference>